<keyword evidence="2" id="KW-1185">Reference proteome</keyword>
<dbReference type="AlphaFoldDB" id="A0A348ANK9"/>
<sequence>MQEKVCPLCNALQAVTEICPNCGENMVDGGGINDYVGPYSPYMDSLHMPLQNEGYCLHLLFCPACKYDTLMAFALITV</sequence>
<gene>
    <name evidence="1" type="ORF">MAMMFC1_03352</name>
</gene>
<proteinExistence type="predicted"/>
<dbReference type="OrthoDB" id="1683552at2"/>
<reference evidence="1 2" key="1">
    <citation type="journal article" date="2018" name="Int. J. Syst. Evol. Microbiol.">
        <title>Methylomusa anaerophila gen. nov., sp. nov., an anaerobic methanol-utilizing bacterium isolated from a microbial fuel cell.</title>
        <authorList>
            <person name="Amano N."/>
            <person name="Yamamuro A."/>
            <person name="Miyahara M."/>
            <person name="Kouzuma A."/>
            <person name="Abe T."/>
            <person name="Watanabe K."/>
        </authorList>
    </citation>
    <scope>NUCLEOTIDE SEQUENCE [LARGE SCALE GENOMIC DNA]</scope>
    <source>
        <strain evidence="1 2">MMFC1</strain>
    </source>
</reference>
<organism evidence="1 2">
    <name type="scientific">Methylomusa anaerophila</name>
    <dbReference type="NCBI Taxonomy" id="1930071"/>
    <lineage>
        <taxon>Bacteria</taxon>
        <taxon>Bacillati</taxon>
        <taxon>Bacillota</taxon>
        <taxon>Negativicutes</taxon>
        <taxon>Selenomonadales</taxon>
        <taxon>Sporomusaceae</taxon>
        <taxon>Methylomusa</taxon>
    </lineage>
</organism>
<dbReference type="RefSeq" id="WP_126309595.1">
    <property type="nucleotide sequence ID" value="NZ_AP018449.1"/>
</dbReference>
<dbReference type="Proteomes" id="UP000276437">
    <property type="component" value="Chromosome"/>
</dbReference>
<evidence type="ECO:0000313" key="2">
    <source>
        <dbReference type="Proteomes" id="UP000276437"/>
    </source>
</evidence>
<name>A0A348ANK9_9FIRM</name>
<evidence type="ECO:0000313" key="1">
    <source>
        <dbReference type="EMBL" id="BBB92657.1"/>
    </source>
</evidence>
<dbReference type="KEGG" id="mana:MAMMFC1_03352"/>
<accession>A0A348ANK9</accession>
<protein>
    <submittedName>
        <fullName evidence="1">Uncharacterized protein</fullName>
    </submittedName>
</protein>
<dbReference type="EMBL" id="AP018449">
    <property type="protein sequence ID" value="BBB92657.1"/>
    <property type="molecule type" value="Genomic_DNA"/>
</dbReference>